<name>V6IWI5_9BACL</name>
<gene>
    <name evidence="2" type="ORF">P343_11450</name>
</gene>
<dbReference type="Gene3D" id="3.30.1340.10">
    <property type="entry name" value="HPr-like"/>
    <property type="match status" value="1"/>
</dbReference>
<dbReference type="SUPFAM" id="SSF55594">
    <property type="entry name" value="HPr-like"/>
    <property type="match status" value="1"/>
</dbReference>
<dbReference type="PRINTS" id="PR00107">
    <property type="entry name" value="PHOSPHOCPHPR"/>
</dbReference>
<proteinExistence type="predicted"/>
<protein>
    <submittedName>
        <fullName evidence="2">Phosphate ABC transporter permease</fullName>
    </submittedName>
</protein>
<dbReference type="PATRIC" id="fig|1395513.3.peg.2312"/>
<dbReference type="STRING" id="1395513.P343_11450"/>
<evidence type="ECO:0000313" key="3">
    <source>
        <dbReference type="Proteomes" id="UP000018296"/>
    </source>
</evidence>
<dbReference type="PROSITE" id="PS51350">
    <property type="entry name" value="PTS_HPR_DOM"/>
    <property type="match status" value="1"/>
</dbReference>
<dbReference type="InterPro" id="IPR035895">
    <property type="entry name" value="HPr-like_sf"/>
</dbReference>
<dbReference type="InterPro" id="IPR050399">
    <property type="entry name" value="HPr"/>
</dbReference>
<dbReference type="EMBL" id="AWTC01000010">
    <property type="protein sequence ID" value="EST11580.1"/>
    <property type="molecule type" value="Genomic_DNA"/>
</dbReference>
<keyword evidence="3" id="KW-1185">Reference proteome</keyword>
<dbReference type="PANTHER" id="PTHR33705">
    <property type="entry name" value="PHOSPHOCARRIER PROTEIN HPR"/>
    <property type="match status" value="1"/>
</dbReference>
<dbReference type="AlphaFoldDB" id="V6IWI5"/>
<reference evidence="2 3" key="1">
    <citation type="journal article" date="2013" name="Genome Announc.">
        <title>Genome Sequence of Sporolactobacillus laevolacticus DSM442, an Efficient Polymer-Grade D-Lactate Producer from Agricultural Waste Cottonseed as a Nitrogen Source.</title>
        <authorList>
            <person name="Wang H."/>
            <person name="Wang L."/>
            <person name="Ju J."/>
            <person name="Yu B."/>
            <person name="Ma Y."/>
        </authorList>
    </citation>
    <scope>NUCLEOTIDE SEQUENCE [LARGE SCALE GENOMIC DNA]</scope>
    <source>
        <strain evidence="2 3">DSM 442</strain>
    </source>
</reference>
<organism evidence="2 3">
    <name type="scientific">Sporolactobacillus laevolacticus DSM 442</name>
    <dbReference type="NCBI Taxonomy" id="1395513"/>
    <lineage>
        <taxon>Bacteria</taxon>
        <taxon>Bacillati</taxon>
        <taxon>Bacillota</taxon>
        <taxon>Bacilli</taxon>
        <taxon>Bacillales</taxon>
        <taxon>Sporolactobacillaceae</taxon>
        <taxon>Sporolactobacillus</taxon>
    </lineage>
</organism>
<dbReference type="PANTHER" id="PTHR33705:SF5">
    <property type="entry name" value="HPR-LIKE PROTEIN CRH"/>
    <property type="match status" value="1"/>
</dbReference>
<dbReference type="RefSeq" id="WP_023510536.1">
    <property type="nucleotide sequence ID" value="NZ_AWTC01000010.1"/>
</dbReference>
<dbReference type="Pfam" id="PF00381">
    <property type="entry name" value="PTS-HPr"/>
    <property type="match status" value="1"/>
</dbReference>
<dbReference type="CDD" id="cd00367">
    <property type="entry name" value="PTS-HPr_like"/>
    <property type="match status" value="1"/>
</dbReference>
<feature type="domain" description="HPr" evidence="1">
    <location>
        <begin position="1"/>
        <end position="88"/>
    </location>
</feature>
<dbReference type="OrthoDB" id="9809047at2"/>
<sequence length="88" mass="9454">MLAKKVTVRLENGLQACPAALFVQSANLFKSHLTLEKDGHVANVKSIMGVMSLAPAYGESFLLRAEGEDEMDALAALASFVENEQMNA</sequence>
<comment type="caution">
    <text evidence="2">The sequence shown here is derived from an EMBL/GenBank/DDBJ whole genome shotgun (WGS) entry which is preliminary data.</text>
</comment>
<dbReference type="Proteomes" id="UP000018296">
    <property type="component" value="Unassembled WGS sequence"/>
</dbReference>
<evidence type="ECO:0000313" key="2">
    <source>
        <dbReference type="EMBL" id="EST11580.1"/>
    </source>
</evidence>
<evidence type="ECO:0000259" key="1">
    <source>
        <dbReference type="PROSITE" id="PS51350"/>
    </source>
</evidence>
<dbReference type="NCBIfam" id="TIGR01003">
    <property type="entry name" value="PTS_HPr_family"/>
    <property type="match status" value="1"/>
</dbReference>
<dbReference type="eggNOG" id="COG1925">
    <property type="taxonomic scope" value="Bacteria"/>
</dbReference>
<dbReference type="InterPro" id="IPR000032">
    <property type="entry name" value="HPr-like"/>
</dbReference>
<accession>V6IWI5</accession>